<keyword evidence="2" id="KW-1185">Reference proteome</keyword>
<sequence length="162" mass="18647">MQSSQALVGYLVLQVLHFTSRARLRCRDVLDALSSEASGACPEMRQLRRFERPDLRGRSRTRIVRAASRIHGRRSGVACLSCESRLQLPVACRTVFTGHIFGVKKCLRSTTHARVLVLLALWKPFADIEWSRRCYGERVAVFTWTFADSWTWAVVLILRRRE</sequence>
<dbReference type="HOGENOM" id="CLU_1635338_0_0_1"/>
<reference evidence="2" key="1">
    <citation type="journal article" date="2012" name="PLoS Genet.">
        <title>The genomes of the fungal plant pathogens Cladosporium fulvum and Dothistroma septosporum reveal adaptation to different hosts and lifestyles but also signatures of common ancestry.</title>
        <authorList>
            <person name="de Wit P.J.G.M."/>
            <person name="van der Burgt A."/>
            <person name="Oekmen B."/>
            <person name="Stergiopoulos I."/>
            <person name="Abd-Elsalam K.A."/>
            <person name="Aerts A.L."/>
            <person name="Bahkali A.H."/>
            <person name="Beenen H.G."/>
            <person name="Chettri P."/>
            <person name="Cox M.P."/>
            <person name="Datema E."/>
            <person name="de Vries R.P."/>
            <person name="Dhillon B."/>
            <person name="Ganley A.R."/>
            <person name="Griffiths S.A."/>
            <person name="Guo Y."/>
            <person name="Hamelin R.C."/>
            <person name="Henrissat B."/>
            <person name="Kabir M.S."/>
            <person name="Jashni M.K."/>
            <person name="Kema G."/>
            <person name="Klaubauf S."/>
            <person name="Lapidus A."/>
            <person name="Levasseur A."/>
            <person name="Lindquist E."/>
            <person name="Mehrabi R."/>
            <person name="Ohm R.A."/>
            <person name="Owen T.J."/>
            <person name="Salamov A."/>
            <person name="Schwelm A."/>
            <person name="Schijlen E."/>
            <person name="Sun H."/>
            <person name="van den Burg H.A."/>
            <person name="van Ham R.C.H.J."/>
            <person name="Zhang S."/>
            <person name="Goodwin S.B."/>
            <person name="Grigoriev I.V."/>
            <person name="Collemare J."/>
            <person name="Bradshaw R.E."/>
        </authorList>
    </citation>
    <scope>NUCLEOTIDE SEQUENCE [LARGE SCALE GENOMIC DNA]</scope>
    <source>
        <strain evidence="2">NZE10 / CBS 128990</strain>
    </source>
</reference>
<dbReference type="EMBL" id="KB446544">
    <property type="protein sequence ID" value="EME39887.1"/>
    <property type="molecule type" value="Genomic_DNA"/>
</dbReference>
<dbReference type="AlphaFoldDB" id="N1PCC5"/>
<name>N1PCC5_DOTSN</name>
<dbReference type="Proteomes" id="UP000016933">
    <property type="component" value="Unassembled WGS sequence"/>
</dbReference>
<protein>
    <submittedName>
        <fullName evidence="1">Uncharacterized protein</fullName>
    </submittedName>
</protein>
<evidence type="ECO:0000313" key="1">
    <source>
        <dbReference type="EMBL" id="EME39887.1"/>
    </source>
</evidence>
<reference evidence="1 2" key="2">
    <citation type="journal article" date="2012" name="PLoS Pathog.">
        <title>Diverse lifestyles and strategies of plant pathogenesis encoded in the genomes of eighteen Dothideomycetes fungi.</title>
        <authorList>
            <person name="Ohm R.A."/>
            <person name="Feau N."/>
            <person name="Henrissat B."/>
            <person name="Schoch C.L."/>
            <person name="Horwitz B.A."/>
            <person name="Barry K.W."/>
            <person name="Condon B.J."/>
            <person name="Copeland A.C."/>
            <person name="Dhillon B."/>
            <person name="Glaser F."/>
            <person name="Hesse C.N."/>
            <person name="Kosti I."/>
            <person name="LaButti K."/>
            <person name="Lindquist E.A."/>
            <person name="Lucas S."/>
            <person name="Salamov A.A."/>
            <person name="Bradshaw R.E."/>
            <person name="Ciuffetti L."/>
            <person name="Hamelin R.C."/>
            <person name="Kema G.H.J."/>
            <person name="Lawrence C."/>
            <person name="Scott J.A."/>
            <person name="Spatafora J.W."/>
            <person name="Turgeon B.G."/>
            <person name="de Wit P.J.G.M."/>
            <person name="Zhong S."/>
            <person name="Goodwin S.B."/>
            <person name="Grigoriev I.V."/>
        </authorList>
    </citation>
    <scope>NUCLEOTIDE SEQUENCE [LARGE SCALE GENOMIC DNA]</scope>
    <source>
        <strain evidence="2">NZE10 / CBS 128990</strain>
    </source>
</reference>
<gene>
    <name evidence="1" type="ORF">DOTSEDRAFT_74689</name>
</gene>
<organism evidence="1 2">
    <name type="scientific">Dothistroma septosporum (strain NZE10 / CBS 128990)</name>
    <name type="common">Red band needle blight fungus</name>
    <name type="synonym">Mycosphaerella pini</name>
    <dbReference type="NCBI Taxonomy" id="675120"/>
    <lineage>
        <taxon>Eukaryota</taxon>
        <taxon>Fungi</taxon>
        <taxon>Dikarya</taxon>
        <taxon>Ascomycota</taxon>
        <taxon>Pezizomycotina</taxon>
        <taxon>Dothideomycetes</taxon>
        <taxon>Dothideomycetidae</taxon>
        <taxon>Mycosphaerellales</taxon>
        <taxon>Mycosphaerellaceae</taxon>
        <taxon>Dothistroma</taxon>
    </lineage>
</organism>
<accession>N1PCC5</accession>
<proteinExistence type="predicted"/>
<evidence type="ECO:0000313" key="2">
    <source>
        <dbReference type="Proteomes" id="UP000016933"/>
    </source>
</evidence>